<dbReference type="Proteomes" id="UP001153678">
    <property type="component" value="Unassembled WGS sequence"/>
</dbReference>
<gene>
    <name evidence="1" type="ORF">FWILDA_LOCUS4888</name>
</gene>
<evidence type="ECO:0000313" key="1">
    <source>
        <dbReference type="EMBL" id="CAI2171051.1"/>
    </source>
</evidence>
<reference evidence="1" key="1">
    <citation type="submission" date="2022-08" db="EMBL/GenBank/DDBJ databases">
        <authorList>
            <person name="Kallberg Y."/>
            <person name="Tangrot J."/>
            <person name="Rosling A."/>
        </authorList>
    </citation>
    <scope>NUCLEOTIDE SEQUENCE</scope>
    <source>
        <strain evidence="1">Wild A</strain>
    </source>
</reference>
<keyword evidence="2" id="KW-1185">Reference proteome</keyword>
<accession>A0A9W4SL83</accession>
<sequence length="67" mass="7965">MSFLYNILPLQKQYVFQQQYDSQLYNSSPTLIKLNENYDETYLASFVIYILTKKDDDKDQDPDEKSG</sequence>
<organism evidence="1 2">
    <name type="scientific">Funneliformis geosporum</name>
    <dbReference type="NCBI Taxonomy" id="1117311"/>
    <lineage>
        <taxon>Eukaryota</taxon>
        <taxon>Fungi</taxon>
        <taxon>Fungi incertae sedis</taxon>
        <taxon>Mucoromycota</taxon>
        <taxon>Glomeromycotina</taxon>
        <taxon>Glomeromycetes</taxon>
        <taxon>Glomerales</taxon>
        <taxon>Glomeraceae</taxon>
        <taxon>Funneliformis</taxon>
    </lineage>
</organism>
<evidence type="ECO:0000313" key="2">
    <source>
        <dbReference type="Proteomes" id="UP001153678"/>
    </source>
</evidence>
<comment type="caution">
    <text evidence="1">The sequence shown here is derived from an EMBL/GenBank/DDBJ whole genome shotgun (WGS) entry which is preliminary data.</text>
</comment>
<protein>
    <submittedName>
        <fullName evidence="1">3233_t:CDS:1</fullName>
    </submittedName>
</protein>
<proteinExistence type="predicted"/>
<dbReference type="EMBL" id="CAMKVN010000776">
    <property type="protein sequence ID" value="CAI2171051.1"/>
    <property type="molecule type" value="Genomic_DNA"/>
</dbReference>
<name>A0A9W4SL83_9GLOM</name>
<dbReference type="AlphaFoldDB" id="A0A9W4SL83"/>